<dbReference type="InterPro" id="IPR003439">
    <property type="entry name" value="ABC_transporter-like_ATP-bd"/>
</dbReference>
<dbReference type="GO" id="GO:0005524">
    <property type="term" value="F:ATP binding"/>
    <property type="evidence" value="ECO:0007669"/>
    <property type="project" value="UniProtKB-KW"/>
</dbReference>
<dbReference type="PANTHER" id="PTHR42855:SF2">
    <property type="entry name" value="DRUG RESISTANCE ABC TRANSPORTER,ATP-BINDING PROTEIN"/>
    <property type="match status" value="1"/>
</dbReference>
<dbReference type="Pfam" id="PF00005">
    <property type="entry name" value="ABC_tran"/>
    <property type="match status" value="2"/>
</dbReference>
<sequence length="533" mass="59896">MISTANLTIQFGPKPLFENVSVKFGGGNRYGLIGANGSGKSTFMKIIGGDLEASSGNVSLDPGVRLGKLRQDQFAFEDMRVLDVVMMGHEEMWQAMHERDAIYANLEATDDDYMRAAELEAKFAEYDGYTAEARAGELLLGLDIPVEQHNQPMREIAPGWKLRVLLAQALFSNPDVLLLDEPTNNLDINTIRWLEGVLNGYQSTMIIISHDRHFLNQVCTHMADLDYGEIRLYPGTYDDYMLASTQARQRLVSDNAKAKERVVELQDFVRRFSANKSKSRQATSRLKQIDRIKAETVEVKPSSRQNPYIRFEQTKPLHRLAVTLDKVSKAYDKPVITSFSAMIEAGQKIAIIGANGVGKTTLLRLFAQDLEPDSGSVKWSENADIGYMPQDVSEDFKKHVNVFDWMGEHRKPGDEDQAIRSVLGRLLFSADDIVKDVPVLSGGEKNRMTFGRLMLGRHNVLLMDEPTNHLDMESIESLQFALEKYAGTLVFVSHDREFVSGLATRIIEIMPDGTLNDYHGGYDDYLNSRGIEQ</sequence>
<dbReference type="Proteomes" id="UP000264036">
    <property type="component" value="Unassembled WGS sequence"/>
</dbReference>
<organism evidence="8 9">
    <name type="scientific">Advenella kashmirensis</name>
    <dbReference type="NCBI Taxonomy" id="310575"/>
    <lineage>
        <taxon>Bacteria</taxon>
        <taxon>Pseudomonadati</taxon>
        <taxon>Pseudomonadota</taxon>
        <taxon>Betaproteobacteria</taxon>
        <taxon>Burkholderiales</taxon>
        <taxon>Alcaligenaceae</taxon>
    </lineage>
</organism>
<dbReference type="FunFam" id="3.40.50.300:FF:000011">
    <property type="entry name" value="Putative ABC transporter ATP-binding component"/>
    <property type="match status" value="1"/>
</dbReference>
<dbReference type="FunFam" id="3.40.50.300:FF:000070">
    <property type="entry name" value="Putative ABC transporter ATP-binding component"/>
    <property type="match status" value="1"/>
</dbReference>
<evidence type="ECO:0000256" key="4">
    <source>
        <dbReference type="ARBA" id="ARBA00022840"/>
    </source>
</evidence>
<evidence type="ECO:0000259" key="7">
    <source>
        <dbReference type="PROSITE" id="PS50893"/>
    </source>
</evidence>
<evidence type="ECO:0000313" key="8">
    <source>
        <dbReference type="EMBL" id="HBP30198.1"/>
    </source>
</evidence>
<keyword evidence="2" id="KW-0677">Repeat</keyword>
<name>A0A356LHF1_9BURK</name>
<comment type="caution">
    <text evidence="8">The sequence shown here is derived from an EMBL/GenBank/DDBJ whole genome shotgun (WGS) entry which is preliminary data.</text>
</comment>
<dbReference type="InterPro" id="IPR017871">
    <property type="entry name" value="ABC_transporter-like_CS"/>
</dbReference>
<feature type="domain" description="ABC transporter" evidence="7">
    <location>
        <begin position="2"/>
        <end position="252"/>
    </location>
</feature>
<dbReference type="PROSITE" id="PS00211">
    <property type="entry name" value="ABC_TRANSPORTER_1"/>
    <property type="match status" value="1"/>
</dbReference>
<proteinExistence type="inferred from homology"/>
<evidence type="ECO:0000256" key="5">
    <source>
        <dbReference type="ARBA" id="ARBA00061551"/>
    </source>
</evidence>
<keyword evidence="1" id="KW-1003">Cell membrane</keyword>
<dbReference type="SUPFAM" id="SSF52540">
    <property type="entry name" value="P-loop containing nucleoside triphosphate hydrolases"/>
    <property type="match status" value="2"/>
</dbReference>
<dbReference type="InterPro" id="IPR032781">
    <property type="entry name" value="ABC_tran_Xtn"/>
</dbReference>
<dbReference type="SMART" id="SM00382">
    <property type="entry name" value="AAA"/>
    <property type="match status" value="2"/>
</dbReference>
<dbReference type="NCBIfam" id="NF011646">
    <property type="entry name" value="PRK15064.1"/>
    <property type="match status" value="1"/>
</dbReference>
<reference evidence="8 9" key="1">
    <citation type="journal article" date="2018" name="Nat. Biotechnol.">
        <title>A standardized bacterial taxonomy based on genome phylogeny substantially revises the tree of life.</title>
        <authorList>
            <person name="Parks D.H."/>
            <person name="Chuvochina M."/>
            <person name="Waite D.W."/>
            <person name="Rinke C."/>
            <person name="Skarshewski A."/>
            <person name="Chaumeil P.A."/>
            <person name="Hugenholtz P."/>
        </authorList>
    </citation>
    <scope>NUCLEOTIDE SEQUENCE [LARGE SCALE GENOMIC DNA]</scope>
    <source>
        <strain evidence="8">UBA10707</strain>
    </source>
</reference>
<dbReference type="GO" id="GO:0016887">
    <property type="term" value="F:ATP hydrolysis activity"/>
    <property type="evidence" value="ECO:0007669"/>
    <property type="project" value="InterPro"/>
</dbReference>
<gene>
    <name evidence="8" type="ORF">DD666_12375</name>
</gene>
<evidence type="ECO:0000313" key="9">
    <source>
        <dbReference type="Proteomes" id="UP000264036"/>
    </source>
</evidence>
<keyword evidence="3" id="KW-0547">Nucleotide-binding</keyword>
<evidence type="ECO:0000256" key="3">
    <source>
        <dbReference type="ARBA" id="ARBA00022741"/>
    </source>
</evidence>
<evidence type="ECO:0000256" key="6">
    <source>
        <dbReference type="ARBA" id="ARBA00074044"/>
    </source>
</evidence>
<evidence type="ECO:0000256" key="1">
    <source>
        <dbReference type="ARBA" id="ARBA00022475"/>
    </source>
</evidence>
<dbReference type="Gene3D" id="3.40.50.300">
    <property type="entry name" value="P-loop containing nucleotide triphosphate hydrolases"/>
    <property type="match status" value="2"/>
</dbReference>
<dbReference type="AlphaFoldDB" id="A0A356LHF1"/>
<dbReference type="EMBL" id="DOEK01000029">
    <property type="protein sequence ID" value="HBP30198.1"/>
    <property type="molecule type" value="Genomic_DNA"/>
</dbReference>
<protein>
    <recommendedName>
        <fullName evidence="6">Probable ATP-binding protein YbiT</fullName>
    </recommendedName>
</protein>
<feature type="domain" description="ABC transporter" evidence="7">
    <location>
        <begin position="317"/>
        <end position="531"/>
    </location>
</feature>
<dbReference type="Pfam" id="PF12848">
    <property type="entry name" value="ABC_tran_Xtn"/>
    <property type="match status" value="1"/>
</dbReference>
<dbReference type="InterPro" id="IPR027417">
    <property type="entry name" value="P-loop_NTPase"/>
</dbReference>
<dbReference type="CDD" id="cd03221">
    <property type="entry name" value="ABCF_EF-3"/>
    <property type="match status" value="2"/>
</dbReference>
<dbReference type="InterPro" id="IPR051309">
    <property type="entry name" value="ABCF_ATPase"/>
</dbReference>
<evidence type="ECO:0000256" key="2">
    <source>
        <dbReference type="ARBA" id="ARBA00022737"/>
    </source>
</evidence>
<dbReference type="PROSITE" id="PS50893">
    <property type="entry name" value="ABC_TRANSPORTER_2"/>
    <property type="match status" value="2"/>
</dbReference>
<keyword evidence="4" id="KW-0067">ATP-binding</keyword>
<keyword evidence="1" id="KW-0472">Membrane</keyword>
<dbReference type="InterPro" id="IPR003593">
    <property type="entry name" value="AAA+_ATPase"/>
</dbReference>
<dbReference type="PANTHER" id="PTHR42855">
    <property type="entry name" value="ABC TRANSPORTER ATP-BINDING SUBUNIT"/>
    <property type="match status" value="1"/>
</dbReference>
<comment type="similarity">
    <text evidence="5">Belongs to the ABC transporter superfamily. ABCF family. YbiT subfamily.</text>
</comment>
<accession>A0A356LHF1</accession>